<dbReference type="InterPro" id="IPR036641">
    <property type="entry name" value="HPT_dom_sf"/>
</dbReference>
<name>A0A0U5H1B5_9EURY</name>
<dbReference type="InterPro" id="IPR036097">
    <property type="entry name" value="HisK_dim/P_sf"/>
</dbReference>
<gene>
    <name evidence="18" type="primary">cheA</name>
    <name evidence="18" type="ORF">HHUB_2152</name>
</gene>
<dbReference type="SMART" id="SM01231">
    <property type="entry name" value="H-kinase_dim"/>
    <property type="match status" value="1"/>
</dbReference>
<dbReference type="NCBIfam" id="NF041336">
    <property type="entry name" value="CheA_Halo"/>
    <property type="match status" value="1"/>
</dbReference>
<dbReference type="PROSITE" id="PS50894">
    <property type="entry name" value="HPT"/>
    <property type="match status" value="1"/>
</dbReference>
<evidence type="ECO:0000256" key="11">
    <source>
        <dbReference type="ARBA" id="ARBA00022840"/>
    </source>
</evidence>
<dbReference type="GO" id="GO:0005524">
    <property type="term" value="F:ATP binding"/>
    <property type="evidence" value="ECO:0007669"/>
    <property type="project" value="UniProtKB-KW"/>
</dbReference>
<evidence type="ECO:0000256" key="10">
    <source>
        <dbReference type="ARBA" id="ARBA00022777"/>
    </source>
</evidence>
<dbReference type="InterPro" id="IPR035891">
    <property type="entry name" value="CheY-binding_CheA"/>
</dbReference>
<evidence type="ECO:0000259" key="16">
    <source>
        <dbReference type="PROSITE" id="PS50851"/>
    </source>
</evidence>
<evidence type="ECO:0000256" key="13">
    <source>
        <dbReference type="PROSITE-ProRule" id="PRU00110"/>
    </source>
</evidence>
<comment type="subcellular location">
    <subcellularLocation>
        <location evidence="2">Cytoplasm</location>
    </subcellularLocation>
</comment>
<dbReference type="InterPro" id="IPR036890">
    <property type="entry name" value="HATPase_C_sf"/>
</dbReference>
<keyword evidence="19" id="KW-1185">Reference proteome</keyword>
<reference evidence="18" key="1">
    <citation type="submission" date="2015-03" db="EMBL/GenBank/DDBJ databases">
        <authorList>
            <person name="Murphy D."/>
        </authorList>
    </citation>
    <scope>NUCLEOTIDE SEQUENCE</scope>
    <source>
        <strain evidence="18">JI20-1</strain>
    </source>
</reference>
<feature type="compositionally biased region" description="Acidic residues" evidence="14">
    <location>
        <begin position="124"/>
        <end position="138"/>
    </location>
</feature>
<dbReference type="Gene3D" id="3.30.565.10">
    <property type="entry name" value="Histidine kinase-like ATPase, C-terminal domain"/>
    <property type="match status" value="1"/>
</dbReference>
<dbReference type="SUPFAM" id="SSF55052">
    <property type="entry name" value="CheY-binding domain of CheA"/>
    <property type="match status" value="1"/>
</dbReference>
<dbReference type="InterPro" id="IPR005467">
    <property type="entry name" value="His_kinase_dom"/>
</dbReference>
<evidence type="ECO:0000256" key="2">
    <source>
        <dbReference type="ARBA" id="ARBA00004496"/>
    </source>
</evidence>
<evidence type="ECO:0000259" key="15">
    <source>
        <dbReference type="PROSITE" id="PS50109"/>
    </source>
</evidence>
<evidence type="ECO:0000256" key="3">
    <source>
        <dbReference type="ARBA" id="ARBA00012438"/>
    </source>
</evidence>
<dbReference type="EMBL" id="LN831302">
    <property type="protein sequence ID" value="CQH54925.1"/>
    <property type="molecule type" value="Genomic_DNA"/>
</dbReference>
<dbReference type="InterPro" id="IPR010808">
    <property type="entry name" value="CheA_P2-bd"/>
</dbReference>
<dbReference type="InterPro" id="IPR051315">
    <property type="entry name" value="Bact_Chemotaxis_CheA"/>
</dbReference>
<dbReference type="RefSeq" id="WP_059056590.1">
    <property type="nucleotide sequence ID" value="NZ_CEML01000002.1"/>
</dbReference>
<dbReference type="Gene3D" id="2.30.30.40">
    <property type="entry name" value="SH3 Domains"/>
    <property type="match status" value="1"/>
</dbReference>
<dbReference type="SUPFAM" id="SSF55874">
    <property type="entry name" value="ATPase domain of HSP90 chaperone/DNA topoisomerase II/histidine kinase"/>
    <property type="match status" value="1"/>
</dbReference>
<dbReference type="PANTHER" id="PTHR43395:SF10">
    <property type="entry name" value="CHEMOTAXIS PROTEIN CHEA"/>
    <property type="match status" value="1"/>
</dbReference>
<dbReference type="Pfam" id="PF01627">
    <property type="entry name" value="Hpt"/>
    <property type="match status" value="1"/>
</dbReference>
<dbReference type="PRINTS" id="PR00344">
    <property type="entry name" value="BCTRLSENSOR"/>
</dbReference>
<dbReference type="PROSITE" id="PS50851">
    <property type="entry name" value="CHEW"/>
    <property type="match status" value="1"/>
</dbReference>
<dbReference type="GO" id="GO:0006935">
    <property type="term" value="P:chemotaxis"/>
    <property type="evidence" value="ECO:0007669"/>
    <property type="project" value="UniProtKB-KW"/>
</dbReference>
<dbReference type="GeneID" id="26658815"/>
<feature type="domain" description="HPt" evidence="17">
    <location>
        <begin position="1"/>
        <end position="101"/>
    </location>
</feature>
<evidence type="ECO:0000256" key="7">
    <source>
        <dbReference type="ARBA" id="ARBA00022553"/>
    </source>
</evidence>
<dbReference type="Proteomes" id="UP000066737">
    <property type="component" value="Chromosome I"/>
</dbReference>
<dbReference type="InterPro" id="IPR004358">
    <property type="entry name" value="Sig_transdc_His_kin-like_C"/>
</dbReference>
<evidence type="ECO:0000256" key="14">
    <source>
        <dbReference type="SAM" id="MobiDB-lite"/>
    </source>
</evidence>
<keyword evidence="7 13" id="KW-0597">Phosphoprotein</keyword>
<dbReference type="Pfam" id="PF02895">
    <property type="entry name" value="H-kinase_dim"/>
    <property type="match status" value="1"/>
</dbReference>
<dbReference type="InterPro" id="IPR037006">
    <property type="entry name" value="CheA-like_homodim_sf"/>
</dbReference>
<evidence type="ECO:0000256" key="9">
    <source>
        <dbReference type="ARBA" id="ARBA00022741"/>
    </source>
</evidence>
<dbReference type="Gene3D" id="1.10.287.560">
    <property type="entry name" value="Histidine kinase CheA-like, homodimeric domain"/>
    <property type="match status" value="1"/>
</dbReference>
<dbReference type="InterPro" id="IPR003594">
    <property type="entry name" value="HATPase_dom"/>
</dbReference>
<keyword evidence="10 18" id="KW-0418">Kinase</keyword>
<dbReference type="PANTHER" id="PTHR43395">
    <property type="entry name" value="SENSOR HISTIDINE KINASE CHEA"/>
    <property type="match status" value="1"/>
</dbReference>
<evidence type="ECO:0000313" key="18">
    <source>
        <dbReference type="EMBL" id="CQH54925.1"/>
    </source>
</evidence>
<organism evidence="18 19">
    <name type="scientific">Halobacterium hubeiense</name>
    <dbReference type="NCBI Taxonomy" id="1407499"/>
    <lineage>
        <taxon>Archaea</taxon>
        <taxon>Methanobacteriati</taxon>
        <taxon>Methanobacteriota</taxon>
        <taxon>Stenosarchaea group</taxon>
        <taxon>Halobacteria</taxon>
        <taxon>Halobacteriales</taxon>
        <taxon>Halobacteriaceae</taxon>
        <taxon>Halobacterium</taxon>
    </lineage>
</organism>
<dbReference type="InterPro" id="IPR002545">
    <property type="entry name" value="CheW-lke_dom"/>
</dbReference>
<proteinExistence type="predicted"/>
<dbReference type="STRING" id="1407499.HHUB_2152"/>
<keyword evidence="11" id="KW-0067">ATP-binding</keyword>
<evidence type="ECO:0000256" key="12">
    <source>
        <dbReference type="ARBA" id="ARBA00023012"/>
    </source>
</evidence>
<evidence type="ECO:0000256" key="4">
    <source>
        <dbReference type="ARBA" id="ARBA00021495"/>
    </source>
</evidence>
<feature type="region of interest" description="Disordered" evidence="14">
    <location>
        <begin position="124"/>
        <end position="144"/>
    </location>
</feature>
<keyword evidence="5" id="KW-0963">Cytoplasm</keyword>
<feature type="modified residue" description="Phosphohistidine" evidence="13">
    <location>
        <position position="44"/>
    </location>
</feature>
<feature type="region of interest" description="Disordered" evidence="14">
    <location>
        <begin position="250"/>
        <end position="303"/>
    </location>
</feature>
<evidence type="ECO:0000256" key="8">
    <source>
        <dbReference type="ARBA" id="ARBA00022679"/>
    </source>
</evidence>
<dbReference type="SMART" id="SM00387">
    <property type="entry name" value="HATPase_c"/>
    <property type="match status" value="1"/>
</dbReference>
<dbReference type="Gene3D" id="3.30.70.1110">
    <property type="entry name" value="Histidine kinase CheA-like, P2 response regulator-binding domain"/>
    <property type="match status" value="1"/>
</dbReference>
<dbReference type="Pfam" id="PF07194">
    <property type="entry name" value="P2"/>
    <property type="match status" value="1"/>
</dbReference>
<dbReference type="CDD" id="cd00731">
    <property type="entry name" value="CheA_reg"/>
    <property type="match status" value="1"/>
</dbReference>
<dbReference type="GO" id="GO:0000155">
    <property type="term" value="F:phosphorelay sensor kinase activity"/>
    <property type="evidence" value="ECO:0007669"/>
    <property type="project" value="InterPro"/>
</dbReference>
<keyword evidence="6" id="KW-0145">Chemotaxis</keyword>
<dbReference type="FunFam" id="3.30.565.10:FF:000016">
    <property type="entry name" value="Chemotaxis protein CheA, putative"/>
    <property type="match status" value="1"/>
</dbReference>
<dbReference type="Pfam" id="PF02518">
    <property type="entry name" value="HATPase_c"/>
    <property type="match status" value="1"/>
</dbReference>
<evidence type="ECO:0000256" key="1">
    <source>
        <dbReference type="ARBA" id="ARBA00000085"/>
    </source>
</evidence>
<dbReference type="InterPro" id="IPR004105">
    <property type="entry name" value="CheA-like_dim"/>
</dbReference>
<dbReference type="SMART" id="SM00073">
    <property type="entry name" value="HPT"/>
    <property type="match status" value="1"/>
</dbReference>
<dbReference type="EC" id="2.7.13.3" evidence="3"/>
<dbReference type="SUPFAM" id="SSF47384">
    <property type="entry name" value="Homodimeric domain of signal transducing histidine kinase"/>
    <property type="match status" value="1"/>
</dbReference>
<dbReference type="InterPro" id="IPR037052">
    <property type="entry name" value="CheA-like_P2_sf"/>
</dbReference>
<dbReference type="InterPro" id="IPR008207">
    <property type="entry name" value="Sig_transdc_His_kin_Hpt_dom"/>
</dbReference>
<dbReference type="Gene3D" id="1.20.120.160">
    <property type="entry name" value="HPT domain"/>
    <property type="match status" value="1"/>
</dbReference>
<keyword evidence="8 18" id="KW-0808">Transferase</keyword>
<dbReference type="GO" id="GO:0005737">
    <property type="term" value="C:cytoplasm"/>
    <property type="evidence" value="ECO:0007669"/>
    <property type="project" value="UniProtKB-SubCell"/>
</dbReference>
<evidence type="ECO:0000256" key="5">
    <source>
        <dbReference type="ARBA" id="ARBA00022490"/>
    </source>
</evidence>
<dbReference type="InterPro" id="IPR036061">
    <property type="entry name" value="CheW-like_dom_sf"/>
</dbReference>
<protein>
    <recommendedName>
        <fullName evidence="4">Chemotaxis protein CheA</fullName>
        <ecNumber evidence="3">2.7.13.3</ecNumber>
    </recommendedName>
</protein>
<dbReference type="PROSITE" id="PS50109">
    <property type="entry name" value="HIS_KIN"/>
    <property type="match status" value="1"/>
</dbReference>
<comment type="catalytic activity">
    <reaction evidence="1">
        <text>ATP + protein L-histidine = ADP + protein N-phospho-L-histidine.</text>
        <dbReference type="EC" id="2.7.13.3"/>
    </reaction>
</comment>
<dbReference type="Pfam" id="PF01584">
    <property type="entry name" value="CheW"/>
    <property type="match status" value="1"/>
</dbReference>
<dbReference type="CDD" id="cd00088">
    <property type="entry name" value="HPT"/>
    <property type="match status" value="1"/>
</dbReference>
<dbReference type="OrthoDB" id="293137at2157"/>
<dbReference type="SUPFAM" id="SSF47226">
    <property type="entry name" value="Histidine-containing phosphotransfer domain, HPT domain"/>
    <property type="match status" value="1"/>
</dbReference>
<evidence type="ECO:0000313" key="19">
    <source>
        <dbReference type="Proteomes" id="UP000066737"/>
    </source>
</evidence>
<dbReference type="CDD" id="cd16916">
    <property type="entry name" value="HATPase_CheA-like"/>
    <property type="match status" value="1"/>
</dbReference>
<keyword evidence="12" id="KW-0902">Two-component regulatory system</keyword>
<dbReference type="InterPro" id="IPR053588">
    <property type="entry name" value="CheA_signal_transducer"/>
</dbReference>
<keyword evidence="9" id="KW-0547">Nucleotide-binding</keyword>
<evidence type="ECO:0000256" key="6">
    <source>
        <dbReference type="ARBA" id="ARBA00022500"/>
    </source>
</evidence>
<sequence>MDDYLEAFVREGEEHVTNLNNALLELESDPGNEEAMDAIFRTAHTLKGNFGAMGFEEASNLAHAVEDLLDAMRQGDLEVTGNRMDRIFEGVDEIEACLDEIEANGEVERDVSDTVESVRAVLDEAGDEPAEATEDAAEDAASTPDADPFAIVDRETVANVDRRVFHVHVDMSDSQMKGVDGMFVLEAAQEEFDLLGTDPSPDAINDGDYDDGFELVVASDVADVAATVHSFPKLNDATVTELTDDAAAEADEKAGDDADDSVEPEPAESDEEAADAASADDADDADDESEDEADDDGDSAMASTDTEIQSVRVDVDQLDELHGLVEQLVTTRIKLRRGMEGSDRQVDDELDELDKISGSLQDTVMDMRLVPMKKIVGKFPRLVRDLAREQDKDIEFVVEGDDVELDRTILTEISDPLMHLLRNAVDHGIEPPEVREANGKDPEGTVTLSAERNRDQVIIQVRDDGGGIDRERVREKAVEKDIMSREEADELTDAEVEDLVFHPGFSTNDEVTDVSGRGVGMDVVRDTVSRLDGSVSVSSVPGEGTTFTMTLPVTVAIVKVLFVESGGEEYGIPIKTVDEISRMKQVKTVDGEEVITYDETVYPLVRLGDALNVPGDTRDDDGMLVRIRDTERQVAVHCDDVRGQEEVVVKPFEGILSGIPGLSGAAVLGEGDVVTILDVSTL</sequence>
<dbReference type="KEGG" id="hhb:Hhub_2152"/>
<feature type="domain" description="Histidine kinase" evidence="15">
    <location>
        <begin position="348"/>
        <end position="555"/>
    </location>
</feature>
<dbReference type="AlphaFoldDB" id="A0A0U5H1B5"/>
<feature type="domain" description="CheW-like" evidence="16">
    <location>
        <begin position="557"/>
        <end position="682"/>
    </location>
</feature>
<dbReference type="SMART" id="SM00260">
    <property type="entry name" value="CheW"/>
    <property type="match status" value="1"/>
</dbReference>
<dbReference type="SUPFAM" id="SSF50341">
    <property type="entry name" value="CheW-like"/>
    <property type="match status" value="1"/>
</dbReference>
<evidence type="ECO:0000259" key="17">
    <source>
        <dbReference type="PROSITE" id="PS50894"/>
    </source>
</evidence>
<accession>A0A0U5H1B5</accession>
<feature type="compositionally biased region" description="Acidic residues" evidence="14">
    <location>
        <begin position="257"/>
        <end position="298"/>
    </location>
</feature>